<dbReference type="InterPro" id="IPR029058">
    <property type="entry name" value="AB_hydrolase_fold"/>
</dbReference>
<dbReference type="SUPFAM" id="SSF53474">
    <property type="entry name" value="alpha/beta-Hydrolases"/>
    <property type="match status" value="1"/>
</dbReference>
<keyword evidence="3" id="KW-1185">Reference proteome</keyword>
<protein>
    <recommendedName>
        <fullName evidence="1">AB hydrolase-1 domain-containing protein</fullName>
    </recommendedName>
</protein>
<dbReference type="Gene3D" id="3.40.50.1820">
    <property type="entry name" value="alpha/beta hydrolase"/>
    <property type="match status" value="1"/>
</dbReference>
<dbReference type="AlphaFoldDB" id="A0A9P7AV14"/>
<dbReference type="Pfam" id="PF12697">
    <property type="entry name" value="Abhydrolase_6"/>
    <property type="match status" value="1"/>
</dbReference>
<dbReference type="EMBL" id="VNKQ01000013">
    <property type="protein sequence ID" value="KAG0647159.1"/>
    <property type="molecule type" value="Genomic_DNA"/>
</dbReference>
<reference evidence="2" key="1">
    <citation type="submission" date="2019-07" db="EMBL/GenBank/DDBJ databases">
        <title>Hyphodiscus hymeniophilus genome sequencing and assembly.</title>
        <authorList>
            <person name="Kramer G."/>
            <person name="Nodwell J."/>
        </authorList>
    </citation>
    <scope>NUCLEOTIDE SEQUENCE</scope>
    <source>
        <strain evidence="2">ATCC 34498</strain>
    </source>
</reference>
<dbReference type="OrthoDB" id="3466836at2759"/>
<evidence type="ECO:0000259" key="1">
    <source>
        <dbReference type="Pfam" id="PF12697"/>
    </source>
</evidence>
<sequence>MASPAFLKIPSKPDAPISATFFEGSDVKDSSRLIVFVNGLGLPASSWTAGISLLQSSVKSIPPILTFDRYGQGLTTSRDPLDKIKGSHDFLDVTNDLHEIILTIAESKLGLAQSVVESGKLQLLLIGASIGGPIVRLYIQNHPGLVAGAIILDSNIVNANYSDIWPDPDAPGFDPKIVIADDCPSTEKYKEARNKLAMMFDLNVKNAEGLDRSTGPSLLPDSDSPKLIGSGGSGPFLSIVGHDPITFADGSLEKMGTPKSLSMKFTNAYWAKYNKSLTEITDENKCDGVTIATRCGHFIQIDDPSFVEKEVMKMLEKLSW</sequence>
<gene>
    <name evidence="2" type="ORF">D0Z07_7114</name>
</gene>
<proteinExistence type="predicted"/>
<organism evidence="2 3">
    <name type="scientific">Hyphodiscus hymeniophilus</name>
    <dbReference type="NCBI Taxonomy" id="353542"/>
    <lineage>
        <taxon>Eukaryota</taxon>
        <taxon>Fungi</taxon>
        <taxon>Dikarya</taxon>
        <taxon>Ascomycota</taxon>
        <taxon>Pezizomycotina</taxon>
        <taxon>Leotiomycetes</taxon>
        <taxon>Helotiales</taxon>
        <taxon>Hyphodiscaceae</taxon>
        <taxon>Hyphodiscus</taxon>
    </lineage>
</organism>
<feature type="domain" description="AB hydrolase-1" evidence="1">
    <location>
        <begin position="34"/>
        <end position="176"/>
    </location>
</feature>
<accession>A0A9P7AV14</accession>
<evidence type="ECO:0000313" key="3">
    <source>
        <dbReference type="Proteomes" id="UP000785200"/>
    </source>
</evidence>
<comment type="caution">
    <text evidence="2">The sequence shown here is derived from an EMBL/GenBank/DDBJ whole genome shotgun (WGS) entry which is preliminary data.</text>
</comment>
<name>A0A9P7AV14_9HELO</name>
<dbReference type="InterPro" id="IPR000073">
    <property type="entry name" value="AB_hydrolase_1"/>
</dbReference>
<dbReference type="Proteomes" id="UP000785200">
    <property type="component" value="Unassembled WGS sequence"/>
</dbReference>
<evidence type="ECO:0000313" key="2">
    <source>
        <dbReference type="EMBL" id="KAG0647159.1"/>
    </source>
</evidence>